<name>A0A3N2GSF8_9PSEU</name>
<dbReference type="InterPro" id="IPR016161">
    <property type="entry name" value="Ald_DH/histidinol_DH"/>
</dbReference>
<dbReference type="EMBL" id="RKHY01000001">
    <property type="protein sequence ID" value="ROS39159.1"/>
    <property type="molecule type" value="Genomic_DNA"/>
</dbReference>
<dbReference type="Gene3D" id="3.40.309.10">
    <property type="entry name" value="Aldehyde Dehydrogenase, Chain A, domain 2"/>
    <property type="match status" value="1"/>
</dbReference>
<evidence type="ECO:0000256" key="1">
    <source>
        <dbReference type="ARBA" id="ARBA00009986"/>
    </source>
</evidence>
<dbReference type="PROSITE" id="PS00687">
    <property type="entry name" value="ALDEHYDE_DEHYDR_GLU"/>
    <property type="match status" value="1"/>
</dbReference>
<dbReference type="PANTHER" id="PTHR43353">
    <property type="entry name" value="SUCCINATE-SEMIALDEHYDE DEHYDROGENASE, MITOCHONDRIAL"/>
    <property type="match status" value="1"/>
</dbReference>
<evidence type="ECO:0000256" key="2">
    <source>
        <dbReference type="ARBA" id="ARBA00023002"/>
    </source>
</evidence>
<dbReference type="FunFam" id="3.40.605.10:FF:000005">
    <property type="entry name" value="Succinate-semialdehyde dehydrogenase I"/>
    <property type="match status" value="1"/>
</dbReference>
<comment type="similarity">
    <text evidence="1 4">Belongs to the aldehyde dehydrogenase family.</text>
</comment>
<evidence type="ECO:0000313" key="7">
    <source>
        <dbReference type="Proteomes" id="UP000274843"/>
    </source>
</evidence>
<dbReference type="InterPro" id="IPR015590">
    <property type="entry name" value="Aldehyde_DH_dom"/>
</dbReference>
<dbReference type="PANTHER" id="PTHR43353:SF5">
    <property type="entry name" value="SUCCINATE-SEMIALDEHYDE DEHYDROGENASE, MITOCHONDRIAL"/>
    <property type="match status" value="1"/>
</dbReference>
<dbReference type="InterPro" id="IPR016163">
    <property type="entry name" value="Ald_DH_C"/>
</dbReference>
<sequence>MRCYVDGEWISADSGDTLEVLDPATGELVGTVPALGAKETRRAIEAAAAALPSWRSLTAADRAAVMMRLHGLMRSRTDELARLLTREQGKPLVEARAEILSGADFLEFYAEEAKRITGDVIPADRAGRRLVVIRQPVGVVAAITPWNFPSSMILRKIAPALAAGCTVVVKPAELTPLSALALGGLAEEAGVPAGVLNIVTGEPSVIGRELLESPVVRKLSFTGSTEVGRHLTRGSADTLKRVSMELGGNAPFLVFDDADLDLAVRGAVAAKFRNAGQTCISANRIYVQDRVHDEFVRRLADAASSLRLGHGLDPATDVGPLISSAAVTKVEGLLAGAVAAGARVVTGGRSPGGRFFEPTVLTGVRDDLALGCEEIFGPIAPVYSFTDEDSVVARANATEFGLAAYVYTEDYRRAWRVGEALEYGMVGVNDSAIATAAAPFGGIKASGSGREGSRYGIEDYTELKYLCLGGLGS</sequence>
<dbReference type="InterPro" id="IPR016162">
    <property type="entry name" value="Ald_DH_N"/>
</dbReference>
<dbReference type="GO" id="GO:0009450">
    <property type="term" value="P:gamma-aminobutyric acid catabolic process"/>
    <property type="evidence" value="ECO:0007669"/>
    <property type="project" value="TreeGrafter"/>
</dbReference>
<dbReference type="Pfam" id="PF00171">
    <property type="entry name" value="Aldedh"/>
    <property type="match status" value="1"/>
</dbReference>
<evidence type="ECO:0000313" key="6">
    <source>
        <dbReference type="EMBL" id="ROS39159.1"/>
    </source>
</evidence>
<evidence type="ECO:0000259" key="5">
    <source>
        <dbReference type="Pfam" id="PF00171"/>
    </source>
</evidence>
<feature type="domain" description="Aldehyde dehydrogenase" evidence="5">
    <location>
        <begin position="9"/>
        <end position="465"/>
    </location>
</feature>
<evidence type="ECO:0000256" key="3">
    <source>
        <dbReference type="PROSITE-ProRule" id="PRU10007"/>
    </source>
</evidence>
<feature type="active site" evidence="3">
    <location>
        <position position="245"/>
    </location>
</feature>
<dbReference type="InterPro" id="IPR029510">
    <property type="entry name" value="Ald_DH_CS_GLU"/>
</dbReference>
<dbReference type="GeneID" id="301842890"/>
<proteinExistence type="inferred from homology"/>
<protein>
    <submittedName>
        <fullName evidence="6">Succinate-semialdehyde dehydrogenase/glutarate-semialdehyde dehydrogenase</fullName>
    </submittedName>
</protein>
<dbReference type="AlphaFoldDB" id="A0A3N2GSF8"/>
<dbReference type="GO" id="GO:0004777">
    <property type="term" value="F:succinate-semialdehyde dehydrogenase (NAD+) activity"/>
    <property type="evidence" value="ECO:0007669"/>
    <property type="project" value="TreeGrafter"/>
</dbReference>
<dbReference type="InterPro" id="IPR050740">
    <property type="entry name" value="Aldehyde_DH_Superfamily"/>
</dbReference>
<evidence type="ECO:0000256" key="4">
    <source>
        <dbReference type="RuleBase" id="RU003345"/>
    </source>
</evidence>
<organism evidence="6 7">
    <name type="scientific">Amycolatopsis thermoflava</name>
    <dbReference type="NCBI Taxonomy" id="84480"/>
    <lineage>
        <taxon>Bacteria</taxon>
        <taxon>Bacillati</taxon>
        <taxon>Actinomycetota</taxon>
        <taxon>Actinomycetes</taxon>
        <taxon>Pseudonocardiales</taxon>
        <taxon>Pseudonocardiaceae</taxon>
        <taxon>Amycolatopsis</taxon>
        <taxon>Amycolatopsis methanolica group</taxon>
    </lineage>
</organism>
<dbReference type="FunFam" id="3.40.309.10:FF:000004">
    <property type="entry name" value="Succinate-semialdehyde dehydrogenase I"/>
    <property type="match status" value="1"/>
</dbReference>
<dbReference type="Gene3D" id="3.40.605.10">
    <property type="entry name" value="Aldehyde Dehydrogenase, Chain A, domain 1"/>
    <property type="match status" value="1"/>
</dbReference>
<keyword evidence="2 4" id="KW-0560">Oxidoreductase</keyword>
<dbReference type="SUPFAM" id="SSF53720">
    <property type="entry name" value="ALDH-like"/>
    <property type="match status" value="1"/>
</dbReference>
<gene>
    <name evidence="6" type="ORF">EDD35_1453</name>
</gene>
<dbReference type="CDD" id="cd07103">
    <property type="entry name" value="ALDH_F5_SSADH_GabD"/>
    <property type="match status" value="1"/>
</dbReference>
<dbReference type="RefSeq" id="WP_123683299.1">
    <property type="nucleotide sequence ID" value="NZ_RKHY01000001.1"/>
</dbReference>
<comment type="caution">
    <text evidence="6">The sequence shown here is derived from an EMBL/GenBank/DDBJ whole genome shotgun (WGS) entry which is preliminary data.</text>
</comment>
<accession>A0A3N2GSF8</accession>
<keyword evidence="7" id="KW-1185">Reference proteome</keyword>
<reference evidence="6 7" key="1">
    <citation type="submission" date="2018-11" db="EMBL/GenBank/DDBJ databases">
        <title>Sequencing the genomes of 1000 actinobacteria strains.</title>
        <authorList>
            <person name="Klenk H.-P."/>
        </authorList>
    </citation>
    <scope>NUCLEOTIDE SEQUENCE [LARGE SCALE GENOMIC DNA]</scope>
    <source>
        <strain evidence="6 7">DSM 44348</strain>
    </source>
</reference>
<dbReference type="Proteomes" id="UP000274843">
    <property type="component" value="Unassembled WGS sequence"/>
</dbReference>